<evidence type="ECO:0000313" key="4">
    <source>
        <dbReference type="EMBL" id="GJS66688.1"/>
    </source>
</evidence>
<dbReference type="InterPro" id="IPR001878">
    <property type="entry name" value="Znf_CCHC"/>
</dbReference>
<dbReference type="EMBL" id="BQNB010009667">
    <property type="protein sequence ID" value="GJS66688.1"/>
    <property type="molecule type" value="Genomic_DNA"/>
</dbReference>
<organism evidence="4 5">
    <name type="scientific">Tanacetum coccineum</name>
    <dbReference type="NCBI Taxonomy" id="301880"/>
    <lineage>
        <taxon>Eukaryota</taxon>
        <taxon>Viridiplantae</taxon>
        <taxon>Streptophyta</taxon>
        <taxon>Embryophyta</taxon>
        <taxon>Tracheophyta</taxon>
        <taxon>Spermatophyta</taxon>
        <taxon>Magnoliopsida</taxon>
        <taxon>eudicotyledons</taxon>
        <taxon>Gunneridae</taxon>
        <taxon>Pentapetalae</taxon>
        <taxon>asterids</taxon>
        <taxon>campanulids</taxon>
        <taxon>Asterales</taxon>
        <taxon>Asteraceae</taxon>
        <taxon>Asteroideae</taxon>
        <taxon>Anthemideae</taxon>
        <taxon>Anthemidinae</taxon>
        <taxon>Tanacetum</taxon>
    </lineage>
</organism>
<sequence>MSTLINNSQMHNDIMIVGLKERLPMLALEVPVEGDDPGQPCVVREETYVNTTLENRKLIDDETKEFGKFTLRDEESIKSYYIRFYKMMNEMVRDQLKVDNMQVNVQFLQQLQPKWSRFVIIVKQQQDLDTVSYHKLFDIMKQNQNKVNEIRAKKIVRNANPLALVSAAQHYPDDYAQALKPYKTHAHSSRQTTSTITCATTRNKGKEIIKPISPPSENKNVDISPRNRNDRQTRQFRNQRTIAIVGNQENVGNQVVQQSGIYCYNCKGFGHFVKECKKLKRVKDYEYHKEKMMLCKQESKEKGEDHGFDSNEDEVVPKVEDVSLVDGVFDGALGGDGDEDIVIGEGEEEEEKCDEDDEENDEGDHYLIKECWIVLENHSPNSSLLLSLPQVLDALPD</sequence>
<evidence type="ECO:0000313" key="5">
    <source>
        <dbReference type="Proteomes" id="UP001151760"/>
    </source>
</evidence>
<keyword evidence="1" id="KW-0862">Zinc</keyword>
<keyword evidence="5" id="KW-1185">Reference proteome</keyword>
<reference evidence="4" key="2">
    <citation type="submission" date="2022-01" db="EMBL/GenBank/DDBJ databases">
        <authorList>
            <person name="Yamashiro T."/>
            <person name="Shiraishi A."/>
            <person name="Satake H."/>
            <person name="Nakayama K."/>
        </authorList>
    </citation>
    <scope>NUCLEOTIDE SEQUENCE</scope>
</reference>
<dbReference type="Pfam" id="PF00098">
    <property type="entry name" value="zf-CCHC"/>
    <property type="match status" value="1"/>
</dbReference>
<evidence type="ECO:0000256" key="2">
    <source>
        <dbReference type="SAM" id="MobiDB-lite"/>
    </source>
</evidence>
<keyword evidence="1" id="KW-0479">Metal-binding</keyword>
<dbReference type="Proteomes" id="UP001151760">
    <property type="component" value="Unassembled WGS sequence"/>
</dbReference>
<protein>
    <submittedName>
        <fullName evidence="4">Gag-pol polyprotein</fullName>
    </submittedName>
</protein>
<dbReference type="PROSITE" id="PS50158">
    <property type="entry name" value="ZF_CCHC"/>
    <property type="match status" value="1"/>
</dbReference>
<keyword evidence="1" id="KW-0863">Zinc-finger</keyword>
<name>A0ABQ4XMS4_9ASTR</name>
<dbReference type="InterPro" id="IPR036875">
    <property type="entry name" value="Znf_CCHC_sf"/>
</dbReference>
<gene>
    <name evidence="4" type="ORF">Tco_0681252</name>
</gene>
<evidence type="ECO:0000259" key="3">
    <source>
        <dbReference type="PROSITE" id="PS50158"/>
    </source>
</evidence>
<dbReference type="Gene3D" id="4.10.60.10">
    <property type="entry name" value="Zinc finger, CCHC-type"/>
    <property type="match status" value="1"/>
</dbReference>
<accession>A0ABQ4XMS4</accession>
<feature type="region of interest" description="Disordered" evidence="2">
    <location>
        <begin position="208"/>
        <end position="234"/>
    </location>
</feature>
<proteinExistence type="predicted"/>
<comment type="caution">
    <text evidence="4">The sequence shown here is derived from an EMBL/GenBank/DDBJ whole genome shotgun (WGS) entry which is preliminary data.</text>
</comment>
<dbReference type="SMART" id="SM00343">
    <property type="entry name" value="ZnF_C2HC"/>
    <property type="match status" value="1"/>
</dbReference>
<dbReference type="SUPFAM" id="SSF57756">
    <property type="entry name" value="Retrovirus zinc finger-like domains"/>
    <property type="match status" value="1"/>
</dbReference>
<evidence type="ECO:0000256" key="1">
    <source>
        <dbReference type="PROSITE-ProRule" id="PRU00047"/>
    </source>
</evidence>
<reference evidence="4" key="1">
    <citation type="journal article" date="2022" name="Int. J. Mol. Sci.">
        <title>Draft Genome of Tanacetum Coccineum: Genomic Comparison of Closely Related Tanacetum-Family Plants.</title>
        <authorList>
            <person name="Yamashiro T."/>
            <person name="Shiraishi A."/>
            <person name="Nakayama K."/>
            <person name="Satake H."/>
        </authorList>
    </citation>
    <scope>NUCLEOTIDE SEQUENCE</scope>
</reference>
<feature type="domain" description="CCHC-type" evidence="3">
    <location>
        <begin position="263"/>
        <end position="278"/>
    </location>
</feature>